<dbReference type="EMBL" id="CAJNOR010000182">
    <property type="protein sequence ID" value="CAF0830631.1"/>
    <property type="molecule type" value="Genomic_DNA"/>
</dbReference>
<name>A0A813UPI1_ADIRI</name>
<dbReference type="AlphaFoldDB" id="A0A813UPI1"/>
<dbReference type="GO" id="GO:0005764">
    <property type="term" value="C:lysosome"/>
    <property type="evidence" value="ECO:0007669"/>
    <property type="project" value="UniProtKB-SubCell"/>
</dbReference>
<organism evidence="5 8">
    <name type="scientific">Adineta ricciae</name>
    <name type="common">Rotifer</name>
    <dbReference type="NCBI Taxonomy" id="249248"/>
    <lineage>
        <taxon>Eukaryota</taxon>
        <taxon>Metazoa</taxon>
        <taxon>Spiralia</taxon>
        <taxon>Gnathifera</taxon>
        <taxon>Rotifera</taxon>
        <taxon>Eurotatoria</taxon>
        <taxon>Bdelloidea</taxon>
        <taxon>Adinetida</taxon>
        <taxon>Adinetidae</taxon>
        <taxon>Adineta</taxon>
    </lineage>
</organism>
<dbReference type="PANTHER" id="PTHR33967">
    <property type="entry name" value="RAGULATOR COMPLEX PROTEIN LAMTOR4"/>
    <property type="match status" value="1"/>
</dbReference>
<dbReference type="OrthoDB" id="275011at2759"/>
<dbReference type="GO" id="GO:0005085">
    <property type="term" value="F:guanyl-nucleotide exchange factor activity"/>
    <property type="evidence" value="ECO:0007669"/>
    <property type="project" value="TreeGrafter"/>
</dbReference>
<dbReference type="SUPFAM" id="SSF103196">
    <property type="entry name" value="Roadblock/LC7 domain"/>
    <property type="match status" value="1"/>
</dbReference>
<dbReference type="InterPro" id="IPR034601">
    <property type="entry name" value="LAMTOR4"/>
</dbReference>
<keyword evidence="3" id="KW-0458">Lysosome</keyword>
<dbReference type="GO" id="GO:0032008">
    <property type="term" value="P:positive regulation of TOR signaling"/>
    <property type="evidence" value="ECO:0007669"/>
    <property type="project" value="InterPro"/>
</dbReference>
<accession>A0A813UPI1</accession>
<dbReference type="PANTHER" id="PTHR33967:SF1">
    <property type="entry name" value="RAGULATOR COMPLEX PROTEIN LAMTOR4"/>
    <property type="match status" value="1"/>
</dbReference>
<comment type="caution">
    <text evidence="5">The sequence shown here is derived from an EMBL/GenBank/DDBJ whole genome shotgun (WGS) entry which is preliminary data.</text>
</comment>
<evidence type="ECO:0000313" key="5">
    <source>
        <dbReference type="EMBL" id="CAF0830545.1"/>
    </source>
</evidence>
<dbReference type="Proteomes" id="UP000663828">
    <property type="component" value="Unassembled WGS sequence"/>
</dbReference>
<comment type="similarity">
    <text evidence="2">Belongs to the LAMTOR4 family.</text>
</comment>
<dbReference type="GO" id="GO:0071986">
    <property type="term" value="C:Ragulator complex"/>
    <property type="evidence" value="ECO:0007669"/>
    <property type="project" value="InterPro"/>
</dbReference>
<dbReference type="GO" id="GO:0071230">
    <property type="term" value="P:cellular response to amino acid stimulus"/>
    <property type="evidence" value="ECO:0007669"/>
    <property type="project" value="InterPro"/>
</dbReference>
<evidence type="ECO:0000256" key="2">
    <source>
        <dbReference type="ARBA" id="ARBA00010627"/>
    </source>
</evidence>
<proteinExistence type="inferred from homology"/>
<dbReference type="EMBL" id="CAJNOR010000182">
    <property type="protein sequence ID" value="CAF0830545.1"/>
    <property type="molecule type" value="Genomic_DNA"/>
</dbReference>
<protein>
    <recommendedName>
        <fullName evidence="4">Late endosomal/lysosomal adaptor and MAPK and MTOR activator 4</fullName>
    </recommendedName>
</protein>
<gene>
    <name evidence="7" type="ORF">EDS130_LOCUS12471</name>
    <name evidence="5" type="ORF">XAT740_LOCUS4437</name>
    <name evidence="6" type="ORF">XAT740_LOCUS4442</name>
</gene>
<evidence type="ECO:0000256" key="3">
    <source>
        <dbReference type="ARBA" id="ARBA00023228"/>
    </source>
</evidence>
<comment type="subcellular location">
    <subcellularLocation>
        <location evidence="1">Lysosome</location>
    </subcellularLocation>
</comment>
<evidence type="ECO:0000256" key="4">
    <source>
        <dbReference type="ARBA" id="ARBA00032690"/>
    </source>
</evidence>
<sequence length="98" mass="10954">MSTSINKVFDNVPDCVGYLIMNADGSVEHSHGDLQNNEQVANQLYKIVLCAAKVSVHPTKQLAFKRFTISDDQYVYCIACANNRIYIAKRRQESSALA</sequence>
<dbReference type="Proteomes" id="UP000663852">
    <property type="component" value="Unassembled WGS sequence"/>
</dbReference>
<evidence type="ECO:0000313" key="8">
    <source>
        <dbReference type="Proteomes" id="UP000663828"/>
    </source>
</evidence>
<keyword evidence="8" id="KW-1185">Reference proteome</keyword>
<evidence type="ECO:0000256" key="1">
    <source>
        <dbReference type="ARBA" id="ARBA00004371"/>
    </source>
</evidence>
<dbReference type="EMBL" id="CAJNOJ010000047">
    <property type="protein sequence ID" value="CAF0953616.1"/>
    <property type="molecule type" value="Genomic_DNA"/>
</dbReference>
<evidence type="ECO:0000313" key="6">
    <source>
        <dbReference type="EMBL" id="CAF0830631.1"/>
    </source>
</evidence>
<reference evidence="5" key="1">
    <citation type="submission" date="2021-02" db="EMBL/GenBank/DDBJ databases">
        <authorList>
            <person name="Nowell W R."/>
        </authorList>
    </citation>
    <scope>NUCLEOTIDE SEQUENCE</scope>
</reference>
<evidence type="ECO:0000313" key="7">
    <source>
        <dbReference type="EMBL" id="CAF0953616.1"/>
    </source>
</evidence>